<organism evidence="2 3">
    <name type="scientific">Streptomyces niveus</name>
    <name type="common">Streptomyces spheroides</name>
    <dbReference type="NCBI Taxonomy" id="193462"/>
    <lineage>
        <taxon>Bacteria</taxon>
        <taxon>Bacillati</taxon>
        <taxon>Actinomycetota</taxon>
        <taxon>Actinomycetes</taxon>
        <taxon>Kitasatosporales</taxon>
        <taxon>Streptomycetaceae</taxon>
        <taxon>Streptomyces</taxon>
    </lineage>
</organism>
<dbReference type="AlphaFoldDB" id="A0A1U9R054"/>
<dbReference type="EMBL" id="CP018047">
    <property type="protein sequence ID" value="AQU69471.1"/>
    <property type="molecule type" value="Genomic_DNA"/>
</dbReference>
<evidence type="ECO:0000313" key="2">
    <source>
        <dbReference type="EMBL" id="AQU69471.1"/>
    </source>
</evidence>
<dbReference type="RefSeq" id="WP_078078116.1">
    <property type="nucleotide sequence ID" value="NZ_CP018047.1"/>
</dbReference>
<feature type="region of interest" description="Disordered" evidence="1">
    <location>
        <begin position="295"/>
        <end position="319"/>
    </location>
</feature>
<feature type="compositionally biased region" description="Basic residues" evidence="1">
    <location>
        <begin position="308"/>
        <end position="319"/>
    </location>
</feature>
<gene>
    <name evidence="2" type="ORF">BBN63_28085</name>
</gene>
<proteinExistence type="predicted"/>
<reference evidence="2 3" key="1">
    <citation type="submission" date="2016-11" db="EMBL/GenBank/DDBJ databases">
        <title>Complete genome sequence of Streptomyces niveus SCSIO 3406.</title>
        <authorList>
            <person name="Zhu Q."/>
            <person name="Cheng W."/>
            <person name="Song Y."/>
            <person name="Li Q."/>
            <person name="Ju J."/>
        </authorList>
    </citation>
    <scope>NUCLEOTIDE SEQUENCE [LARGE SCALE GENOMIC DNA]</scope>
    <source>
        <strain evidence="2 3">SCSIO 3406</strain>
    </source>
</reference>
<protein>
    <submittedName>
        <fullName evidence="2">Uncharacterized protein</fullName>
    </submittedName>
</protein>
<dbReference type="Proteomes" id="UP000189677">
    <property type="component" value="Chromosome"/>
</dbReference>
<sequence>MTAETAPPPMPYRWSLSAFGGGRPDQLGTLPAPRDQSPPSELVLAELTAVTAKVLARSDGADLCFLGRSLDSMYDLLTGALEHSPWDGRLLRLPVSCTADDHWSPAAARRFREHLAAVGLEPYALARRKRPIALVDVVAWGRSYGILHRHLATWIEESREPWAVIRRKLRYIGVTSRCRSSPNTRRWQQDPENDWVRTLPAGQVTNVSLDHRVWSHLANDQPKVNESFPHWNWFDEPSTLTPRHHRVAHALAEARYFTDAGRDTAVREELIRLMAREPGFAGREQRRIALALRTRATSRTGSGTRPRTGTRARYKTGNR</sequence>
<dbReference type="KEGG" id="snw:BBN63_28085"/>
<keyword evidence="3" id="KW-1185">Reference proteome</keyword>
<name>A0A1U9R054_STRNV</name>
<evidence type="ECO:0000256" key="1">
    <source>
        <dbReference type="SAM" id="MobiDB-lite"/>
    </source>
</evidence>
<feature type="compositionally biased region" description="Low complexity" evidence="1">
    <location>
        <begin position="295"/>
        <end position="307"/>
    </location>
</feature>
<dbReference type="OrthoDB" id="7625563at2"/>
<evidence type="ECO:0000313" key="3">
    <source>
        <dbReference type="Proteomes" id="UP000189677"/>
    </source>
</evidence>
<accession>A0A1U9R054</accession>